<name>A0AAE0GIS9_9CHLO</name>
<dbReference type="InterPro" id="IPR029526">
    <property type="entry name" value="PGBD"/>
</dbReference>
<dbReference type="EMBL" id="LGRX02005253">
    <property type="protein sequence ID" value="KAK3278857.1"/>
    <property type="molecule type" value="Genomic_DNA"/>
</dbReference>
<protein>
    <recommendedName>
        <fullName evidence="2">PiggyBac transposable element-derived protein domain-containing protein</fullName>
    </recommendedName>
</protein>
<evidence type="ECO:0000256" key="1">
    <source>
        <dbReference type="SAM" id="MobiDB-lite"/>
    </source>
</evidence>
<reference evidence="3 4" key="1">
    <citation type="journal article" date="2015" name="Genome Biol. Evol.">
        <title>Comparative Genomics of a Bacterivorous Green Alga Reveals Evolutionary Causalities and Consequences of Phago-Mixotrophic Mode of Nutrition.</title>
        <authorList>
            <person name="Burns J.A."/>
            <person name="Paasch A."/>
            <person name="Narechania A."/>
            <person name="Kim E."/>
        </authorList>
    </citation>
    <scope>NUCLEOTIDE SEQUENCE [LARGE SCALE GENOMIC DNA]</scope>
    <source>
        <strain evidence="3 4">PLY_AMNH</strain>
    </source>
</reference>
<gene>
    <name evidence="3" type="ORF">CYMTET_13233</name>
</gene>
<feature type="compositionally biased region" description="Acidic residues" evidence="1">
    <location>
        <begin position="8"/>
        <end position="29"/>
    </location>
</feature>
<dbReference type="PANTHER" id="PTHR46599:SF3">
    <property type="entry name" value="PIGGYBAC TRANSPOSABLE ELEMENT-DERIVED PROTEIN 4"/>
    <property type="match status" value="1"/>
</dbReference>
<proteinExistence type="predicted"/>
<dbReference type="AlphaFoldDB" id="A0AAE0GIS9"/>
<feature type="compositionally biased region" description="Acidic residues" evidence="1">
    <location>
        <begin position="43"/>
        <end position="57"/>
    </location>
</feature>
<evidence type="ECO:0000313" key="3">
    <source>
        <dbReference type="EMBL" id="KAK3278857.1"/>
    </source>
</evidence>
<feature type="compositionally biased region" description="Basic and acidic residues" evidence="1">
    <location>
        <begin position="30"/>
        <end position="42"/>
    </location>
</feature>
<sequence>MMSNDQLFDTDDSGDEDEYYEYHEESDDSEGLHDSMYDHIVDESDDDDDDMGTDMDIDGAPAPASDDILHESGGIPNPGDAAAANNTTADAPETHWGPDNTIYHGDGVPMPSRLLTDPVLRIPIRKGMTLAQMFFLVITWTVGETDSTEPCDPSNIAFPDNNSGRAAQSGDGEDMLKEWVKYTNMSMELHRQEYPDLWKRKPRGGAWMLGSKMCPCITLIELKAYLAILIIKGISKTPNMEAAWSLDENQRNAGMTKTMSLHRFKQINSFLAFIDPNDPRLKFTRGMAGYDPILRNRRFYDSLRESLMRMWRIGGIMTFDDVSGPRGGNGQPSVEWRGYGEMGCSTIKLCKELIAAGALRSGTLVIGDRLFTSIHLLRWLFAQSLYYIGTLKKNALHVPALFSKESLKRLGQRGEYVWRMSMDNVRAVFGKWMDAQWVLLATLGFPWTESSVKRRRTKHDNKQRKRSASTANPNSGEADGIDDDMRVALFMLLGEEAARRICLPFRHRTAKASAGAVELRKAHPRRTLTEKDTARECVNRVSIDMLRKLLRANCFNSTAIAWLHEVSAHNVKSVAEEFVRETYDVRCPLPVKIYNEFMVAVDKWNQEAHSTHSCPLKFRRLHKRIFLKLLESWIYAYVCLVMFVVVKMPELEYKLPRRPFNRWLRSNLADELAFEQRTIYATASKAGRRGKVRLSIQWMKPSSVLEHTPVTIKSMGTKLKRFENRAECVECRRLGKWSKSKTTRAICKKRLSVPKATHACVQCQPPCPLHLGKCFISHHMHVWGMKELAENEVGEDDPMDL</sequence>
<evidence type="ECO:0000259" key="2">
    <source>
        <dbReference type="Pfam" id="PF13843"/>
    </source>
</evidence>
<dbReference type="PANTHER" id="PTHR46599">
    <property type="entry name" value="PIGGYBAC TRANSPOSABLE ELEMENT-DERIVED PROTEIN 4"/>
    <property type="match status" value="1"/>
</dbReference>
<feature type="region of interest" description="Disordered" evidence="1">
    <location>
        <begin position="1"/>
        <end position="96"/>
    </location>
</feature>
<evidence type="ECO:0000313" key="4">
    <source>
        <dbReference type="Proteomes" id="UP001190700"/>
    </source>
</evidence>
<feature type="domain" description="PiggyBac transposable element-derived protein" evidence="2">
    <location>
        <begin position="173"/>
        <end position="321"/>
    </location>
</feature>
<feature type="compositionally biased region" description="Low complexity" evidence="1">
    <location>
        <begin position="80"/>
        <end position="91"/>
    </location>
</feature>
<accession>A0AAE0GIS9</accession>
<feature type="region of interest" description="Disordered" evidence="1">
    <location>
        <begin position="452"/>
        <end position="479"/>
    </location>
</feature>
<comment type="caution">
    <text evidence="3">The sequence shown here is derived from an EMBL/GenBank/DDBJ whole genome shotgun (WGS) entry which is preliminary data.</text>
</comment>
<dbReference type="Proteomes" id="UP001190700">
    <property type="component" value="Unassembled WGS sequence"/>
</dbReference>
<keyword evidence="4" id="KW-1185">Reference proteome</keyword>
<feature type="compositionally biased region" description="Basic residues" evidence="1">
    <location>
        <begin position="453"/>
        <end position="467"/>
    </location>
</feature>
<organism evidence="3 4">
    <name type="scientific">Cymbomonas tetramitiformis</name>
    <dbReference type="NCBI Taxonomy" id="36881"/>
    <lineage>
        <taxon>Eukaryota</taxon>
        <taxon>Viridiplantae</taxon>
        <taxon>Chlorophyta</taxon>
        <taxon>Pyramimonadophyceae</taxon>
        <taxon>Pyramimonadales</taxon>
        <taxon>Pyramimonadaceae</taxon>
        <taxon>Cymbomonas</taxon>
    </lineage>
</organism>
<dbReference type="Pfam" id="PF13843">
    <property type="entry name" value="DDE_Tnp_1_7"/>
    <property type="match status" value="1"/>
</dbReference>